<evidence type="ECO:0000313" key="1">
    <source>
        <dbReference type="EMBL" id="AXX89850.1"/>
    </source>
</evidence>
<dbReference type="AlphaFoldDB" id="A0AAD0WQJ7"/>
<reference evidence="1 2" key="1">
    <citation type="submission" date="2018-08" db="EMBL/GenBank/DDBJ databases">
        <title>Complete genome of the Arcobacter suis type strain LMG 26152.</title>
        <authorList>
            <person name="Miller W.G."/>
            <person name="Yee E."/>
            <person name="Bono J.L."/>
        </authorList>
    </citation>
    <scope>NUCLEOTIDE SEQUENCE [LARGE SCALE GENOMIC DNA]</scope>
    <source>
        <strain evidence="1 2">CECT 7833</strain>
    </source>
</reference>
<accession>A0AAD0WQJ7</accession>
<proteinExistence type="predicted"/>
<dbReference type="EMBL" id="CP032100">
    <property type="protein sequence ID" value="AXX89850.1"/>
    <property type="molecule type" value="Genomic_DNA"/>
</dbReference>
<dbReference type="KEGG" id="asui:ASUIS_1368"/>
<name>A0AAD0WQJ7_9BACT</name>
<dbReference type="Proteomes" id="UP000263040">
    <property type="component" value="Chromosome"/>
</dbReference>
<keyword evidence="2" id="KW-1185">Reference proteome</keyword>
<sequence>MKLIFNTFLVLFILFISGCSSKKLTIKSLQPSKIENEKIHTIRVDRFYRDDVNQTESITNKIANKIIDNQRVFELKYNDFGTDAVLTGDVLNSSLNTYVYYRSEIDYTRCRFYRYDERSRTRECIEYQIRNIPCEKREYNVTTSIKLIKPITNALIFSKTYDKSSFDDMCHDRHPYYPIYPDSRDKYRVNTQIANDIANDILDDISPHYVYYDIEIIEELDKETLAFSKEQEKRFEKIVELIETKNLDFAKTELEKLDKEFNQKSFEVIYNLALIHEAYNHLQIANELYNEAKMLTLNVKYLDLANFGISRTSRNLEQKIKAKSQLP</sequence>
<evidence type="ECO:0008006" key="3">
    <source>
        <dbReference type="Google" id="ProtNLM"/>
    </source>
</evidence>
<protein>
    <recommendedName>
        <fullName evidence="3">Lipoprotein</fullName>
    </recommendedName>
</protein>
<gene>
    <name evidence="1" type="ORF">ASUIS_1368</name>
</gene>
<dbReference type="PROSITE" id="PS51257">
    <property type="entry name" value="PROKAR_LIPOPROTEIN"/>
    <property type="match status" value="1"/>
</dbReference>
<dbReference type="RefSeq" id="WP_118886376.1">
    <property type="nucleotide sequence ID" value="NZ_CP032100.1"/>
</dbReference>
<evidence type="ECO:0000313" key="2">
    <source>
        <dbReference type="Proteomes" id="UP000263040"/>
    </source>
</evidence>
<organism evidence="1 2">
    <name type="scientific">Arcobacter suis CECT 7833</name>
    <dbReference type="NCBI Taxonomy" id="663365"/>
    <lineage>
        <taxon>Bacteria</taxon>
        <taxon>Pseudomonadati</taxon>
        <taxon>Campylobacterota</taxon>
        <taxon>Epsilonproteobacteria</taxon>
        <taxon>Campylobacterales</taxon>
        <taxon>Arcobacteraceae</taxon>
        <taxon>Arcobacter</taxon>
    </lineage>
</organism>